<sequence>MIAPRQPSFHCKAVVICMTMANPTIIQGGMGVGVSGWRLARAVAQTGQLGVVSGTALPLVLARQLQLGDPDGDLARVLAHFPRPDLVDRIWSAYHVPGGKPTDAPFKAIPMPGLRPSEAYLDLAVLSAFAEVSLAKEGHDGRVGINLLEKIQFPTLPTLLGAMLAGVDYVLMGAGIPRTIPGVLDALARGEPAELKIDIADATDANDGLTRFDPRPYLGNPPCTLLRPQFLAIISSATLALTLARKSNGRVDGFIVEGPLAGGHNAPPRGPMVLSASGEPVYGPRDVPELPKIRDLGLPFWLAGSVAQPDKLAEARAAGAAGIQVGTAFAFCAESGLLPDLKRRVCELSRTIGALRVRTDPLASPTGFPFKVLQLLGTLSEETRVFARQRICDLGYLRQAYQRPDGTIGYRCASEPVEDYVRKGGTIEDTKGRLCLCNGLMANIGLGQLRPEGPEDALITAGDDVAHLARFLPEGADSYHAADVIRWLLGTPATA</sequence>
<proteinExistence type="predicted"/>
<dbReference type="EMBL" id="CP016094">
    <property type="protein sequence ID" value="AOS43459.1"/>
    <property type="molecule type" value="Genomic_DNA"/>
</dbReference>
<dbReference type="InterPro" id="IPR013785">
    <property type="entry name" value="Aldolase_TIM"/>
</dbReference>
<dbReference type="PANTHER" id="PTHR32332:SF33">
    <property type="entry name" value="NITRONATE MONOOXYGENASE DOMAIN-CONTAINING PROTEIN"/>
    <property type="match status" value="1"/>
</dbReference>
<keyword evidence="1" id="KW-0503">Monooxygenase</keyword>
<organism evidence="1 2">
    <name type="scientific">Lacunisphaera limnophila</name>
    <dbReference type="NCBI Taxonomy" id="1838286"/>
    <lineage>
        <taxon>Bacteria</taxon>
        <taxon>Pseudomonadati</taxon>
        <taxon>Verrucomicrobiota</taxon>
        <taxon>Opitutia</taxon>
        <taxon>Opitutales</taxon>
        <taxon>Opitutaceae</taxon>
        <taxon>Lacunisphaera</taxon>
    </lineage>
</organism>
<dbReference type="GO" id="GO:0004497">
    <property type="term" value="F:monooxygenase activity"/>
    <property type="evidence" value="ECO:0007669"/>
    <property type="project" value="UniProtKB-KW"/>
</dbReference>
<protein>
    <submittedName>
        <fullName evidence="1">Nitronate monooxygenase</fullName>
    </submittedName>
</protein>
<dbReference type="Pfam" id="PF03060">
    <property type="entry name" value="NMO"/>
    <property type="match status" value="1"/>
</dbReference>
<dbReference type="PANTHER" id="PTHR32332">
    <property type="entry name" value="2-NITROPROPANE DIOXYGENASE"/>
    <property type="match status" value="1"/>
</dbReference>
<accession>A0A1D8ARH2</accession>
<dbReference type="AlphaFoldDB" id="A0A1D8ARH2"/>
<dbReference type="Proteomes" id="UP000095228">
    <property type="component" value="Chromosome"/>
</dbReference>
<name>A0A1D8ARH2_9BACT</name>
<evidence type="ECO:0000313" key="1">
    <source>
        <dbReference type="EMBL" id="AOS43459.1"/>
    </source>
</evidence>
<dbReference type="SUPFAM" id="SSF51412">
    <property type="entry name" value="Inosine monophosphate dehydrogenase (IMPDH)"/>
    <property type="match status" value="1"/>
</dbReference>
<dbReference type="KEGG" id="obg:Verru16b_00504"/>
<evidence type="ECO:0000313" key="2">
    <source>
        <dbReference type="Proteomes" id="UP000095228"/>
    </source>
</evidence>
<dbReference type="PATRIC" id="fig|1838286.3.peg.510"/>
<gene>
    <name evidence="1" type="ORF">Verru16b_00504</name>
</gene>
<keyword evidence="1" id="KW-0560">Oxidoreductase</keyword>
<reference evidence="1 2" key="1">
    <citation type="submission" date="2016-06" db="EMBL/GenBank/DDBJ databases">
        <title>Three novel species with peptidoglycan cell walls form the new genus Lacunisphaera gen. nov. in the family Opitutaceae of the verrucomicrobial subdivision 4.</title>
        <authorList>
            <person name="Rast P."/>
            <person name="Gloeckner I."/>
            <person name="Jogler M."/>
            <person name="Boedeker C."/>
            <person name="Jeske O."/>
            <person name="Wiegand S."/>
            <person name="Reinhardt R."/>
            <person name="Schumann P."/>
            <person name="Rohde M."/>
            <person name="Spring S."/>
            <person name="Gloeckner F.O."/>
            <person name="Jogler C."/>
        </authorList>
    </citation>
    <scope>NUCLEOTIDE SEQUENCE [LARGE SCALE GENOMIC DNA]</scope>
    <source>
        <strain evidence="1 2">IG16b</strain>
    </source>
</reference>
<keyword evidence="2" id="KW-1185">Reference proteome</keyword>
<dbReference type="Gene3D" id="3.20.20.70">
    <property type="entry name" value="Aldolase class I"/>
    <property type="match status" value="1"/>
</dbReference>
<dbReference type="STRING" id="1838286.Verru16b_00504"/>